<dbReference type="RefSeq" id="WP_165258633.1">
    <property type="nucleotide sequence ID" value="NZ_JAAKGT010000004.1"/>
</dbReference>
<protein>
    <submittedName>
        <fullName evidence="3">DUF695 domain-containing protein</fullName>
    </submittedName>
</protein>
<feature type="domain" description="DUF695" evidence="1">
    <location>
        <begin position="3"/>
        <end position="134"/>
    </location>
</feature>
<dbReference type="InterPro" id="IPR016097">
    <property type="entry name" value="DUF695"/>
</dbReference>
<reference evidence="3" key="1">
    <citation type="submission" date="2020-02" db="EMBL/GenBank/DDBJ databases">
        <authorList>
            <person name="Gao J."/>
            <person name="Sun J."/>
        </authorList>
    </citation>
    <scope>NUCLEOTIDE SEQUENCE</scope>
    <source>
        <strain evidence="3">602-2</strain>
    </source>
</reference>
<dbReference type="SUPFAM" id="SSF89946">
    <property type="entry name" value="Hypothetical protein VC0424"/>
    <property type="match status" value="1"/>
</dbReference>
<proteinExistence type="predicted"/>
<dbReference type="Pfam" id="PF05117">
    <property type="entry name" value="DUF695"/>
    <property type="match status" value="1"/>
</dbReference>
<sequence>MSDDWDFYQTQIDSKPGSIFVDLGIAQEAPLRDRPRAAYLRVFMRAPRPDGLSSQEEFDALIAVEDAVVAAAEAVGWLYVGRSTSDGNRDFFFYGQDGEAIQAAMIEVMGGFDGYHADMGQRDDPDWSSYFEFLHPSERSRQTISNRRVRELLANEGDQDAIPRVIDHLALFPDMAGAAAFIAAIAGQGFAILQPEAQDEVGVSFSRSGRPSEMDEVCLDLVDAARAAGGRYDGWGCEVQTG</sequence>
<evidence type="ECO:0000313" key="3">
    <source>
        <dbReference type="EMBL" id="NGM50108.1"/>
    </source>
</evidence>
<feature type="domain" description="Regulator of ribonuclease activity B" evidence="2">
    <location>
        <begin position="144"/>
        <end position="237"/>
    </location>
</feature>
<accession>A0A6G4QYU8</accession>
<dbReference type="Pfam" id="PF06877">
    <property type="entry name" value="RraB"/>
    <property type="match status" value="1"/>
</dbReference>
<gene>
    <name evidence="3" type="ORF">G5B46_10855</name>
</gene>
<organism evidence="3">
    <name type="scientific">Caulobacter sp. 602-2</name>
    <dbReference type="NCBI Taxonomy" id="2710887"/>
    <lineage>
        <taxon>Bacteria</taxon>
        <taxon>Pseudomonadati</taxon>
        <taxon>Pseudomonadota</taxon>
        <taxon>Alphaproteobacteria</taxon>
        <taxon>Caulobacterales</taxon>
        <taxon>Caulobacteraceae</taxon>
        <taxon>Caulobacter</taxon>
    </lineage>
</organism>
<dbReference type="Gene3D" id="3.30.70.970">
    <property type="entry name" value="RraB-like"/>
    <property type="match status" value="1"/>
</dbReference>
<dbReference type="InterPro" id="IPR036701">
    <property type="entry name" value="RraB-like_sf"/>
</dbReference>
<dbReference type="AlphaFoldDB" id="A0A6G4QYU8"/>
<dbReference type="InterPro" id="IPR009671">
    <property type="entry name" value="RraB_dom"/>
</dbReference>
<evidence type="ECO:0000259" key="1">
    <source>
        <dbReference type="Pfam" id="PF05117"/>
    </source>
</evidence>
<dbReference type="EMBL" id="JAAKGT010000004">
    <property type="protein sequence ID" value="NGM50108.1"/>
    <property type="molecule type" value="Genomic_DNA"/>
</dbReference>
<evidence type="ECO:0000259" key="2">
    <source>
        <dbReference type="Pfam" id="PF06877"/>
    </source>
</evidence>
<name>A0A6G4QYU8_9CAUL</name>
<comment type="caution">
    <text evidence="3">The sequence shown here is derived from an EMBL/GenBank/DDBJ whole genome shotgun (WGS) entry which is preliminary data.</text>
</comment>